<organism evidence="1">
    <name type="scientific">candidate division WOR-3 bacterium</name>
    <dbReference type="NCBI Taxonomy" id="2052148"/>
    <lineage>
        <taxon>Bacteria</taxon>
        <taxon>Bacteria division WOR-3</taxon>
    </lineage>
</organism>
<dbReference type="AlphaFoldDB" id="A0A7C6EHU7"/>
<proteinExistence type="predicted"/>
<dbReference type="EMBL" id="DTHJ01000151">
    <property type="protein sequence ID" value="HHS63423.1"/>
    <property type="molecule type" value="Genomic_DNA"/>
</dbReference>
<sequence>MKFKFLERILFLFLLTLPLNLLPSENLKIFPVGEKLEYEGKFGFINLGNMVLEIVDTATIAEGTYYVIVSCLNSNPDLNYLFSLNDTIKVYTMINSLTPVFYEKKIHEGKYSNYQRLKFNQDSFYVILNDSSKINLTQPVMDLLSFWYYLRRIPLIENDTIVLYIFEARQQHRIECIVGKKEIIKTPLGKFSTIRVTPKTPGKSVFGAGGSMDIWYTLDENRFPVQIKTKLKFGTVLFKLKGVSY</sequence>
<evidence type="ECO:0000313" key="1">
    <source>
        <dbReference type="EMBL" id="HHS63423.1"/>
    </source>
</evidence>
<dbReference type="InterPro" id="IPR021457">
    <property type="entry name" value="DUF3108"/>
</dbReference>
<accession>A0A7C6EHU7</accession>
<reference evidence="1" key="1">
    <citation type="journal article" date="2020" name="mSystems">
        <title>Genome- and Community-Level Interaction Insights into Carbon Utilization and Element Cycling Functions of Hydrothermarchaeota in Hydrothermal Sediment.</title>
        <authorList>
            <person name="Zhou Z."/>
            <person name="Liu Y."/>
            <person name="Xu W."/>
            <person name="Pan J."/>
            <person name="Luo Z.H."/>
            <person name="Li M."/>
        </authorList>
    </citation>
    <scope>NUCLEOTIDE SEQUENCE [LARGE SCALE GENOMIC DNA]</scope>
    <source>
        <strain evidence="1">SpSt-783</strain>
    </source>
</reference>
<dbReference type="Pfam" id="PF11306">
    <property type="entry name" value="DUF3108"/>
    <property type="match status" value="1"/>
</dbReference>
<protein>
    <submittedName>
        <fullName evidence="1">DUF3108 domain-containing protein</fullName>
    </submittedName>
</protein>
<name>A0A7C6EHU7_UNCW3</name>
<gene>
    <name evidence="1" type="ORF">ENV70_07445</name>
</gene>
<comment type="caution">
    <text evidence="1">The sequence shown here is derived from an EMBL/GenBank/DDBJ whole genome shotgun (WGS) entry which is preliminary data.</text>
</comment>